<feature type="non-terminal residue" evidence="5">
    <location>
        <position position="1"/>
    </location>
</feature>
<dbReference type="Proteomes" id="UP000435649">
    <property type="component" value="Unassembled WGS sequence"/>
</dbReference>
<dbReference type="EMBL" id="VUNS01000019">
    <property type="protein sequence ID" value="MST98411.1"/>
    <property type="molecule type" value="Genomic_DNA"/>
</dbReference>
<sequence length="225" mass="25128">LCGSVPVVTNIREQPVPVWLDYDKLTRDILSFLWDRGHRRIGYITSPVRMYDRADTTVGVMKTFFGERGAEFGPGWVFEGEDSIESGISGAERIMKDGGVTAIFTGNDQMAFGVYRWAYRNGVKIPDELSVVGFDDVPQAATIIPPLTTVRFPVEEIVRHTVELLVTKLNRRPLTPGRMTPEMPLVIRDSVADRTQEAYNAQYVKLHGTAIEYSSCLSAMHCIAA</sequence>
<evidence type="ECO:0000313" key="5">
    <source>
        <dbReference type="EMBL" id="MST98411.1"/>
    </source>
</evidence>
<keyword evidence="2" id="KW-0238">DNA-binding</keyword>
<dbReference type="CDD" id="cd06267">
    <property type="entry name" value="PBP1_LacI_sugar_binding-like"/>
    <property type="match status" value="1"/>
</dbReference>
<dbReference type="PANTHER" id="PTHR30146">
    <property type="entry name" value="LACI-RELATED TRANSCRIPTIONAL REPRESSOR"/>
    <property type="match status" value="1"/>
</dbReference>
<dbReference type="Pfam" id="PF13377">
    <property type="entry name" value="Peripla_BP_3"/>
    <property type="match status" value="1"/>
</dbReference>
<feature type="domain" description="Transcriptional regulator LacI/GalR-like sensor" evidence="4">
    <location>
        <begin position="32"/>
        <end position="191"/>
    </location>
</feature>
<name>A0A844G765_9BACT</name>
<comment type="caution">
    <text evidence="5">The sequence shown here is derived from an EMBL/GenBank/DDBJ whole genome shotgun (WGS) entry which is preliminary data.</text>
</comment>
<reference evidence="5 6" key="1">
    <citation type="submission" date="2019-08" db="EMBL/GenBank/DDBJ databases">
        <title>In-depth cultivation of the pig gut microbiome towards novel bacterial diversity and tailored functional studies.</title>
        <authorList>
            <person name="Wylensek D."/>
            <person name="Hitch T.C.A."/>
            <person name="Clavel T."/>
        </authorList>
    </citation>
    <scope>NUCLEOTIDE SEQUENCE [LARGE SCALE GENOMIC DNA]</scope>
    <source>
        <strain evidence="5 6">BBE-744-WT-12</strain>
    </source>
</reference>
<evidence type="ECO:0000256" key="2">
    <source>
        <dbReference type="ARBA" id="ARBA00023125"/>
    </source>
</evidence>
<dbReference type="SUPFAM" id="SSF53822">
    <property type="entry name" value="Periplasmic binding protein-like I"/>
    <property type="match status" value="1"/>
</dbReference>
<evidence type="ECO:0000256" key="1">
    <source>
        <dbReference type="ARBA" id="ARBA00023015"/>
    </source>
</evidence>
<dbReference type="PANTHER" id="PTHR30146:SF109">
    <property type="entry name" value="HTH-TYPE TRANSCRIPTIONAL REGULATOR GALS"/>
    <property type="match status" value="1"/>
</dbReference>
<keyword evidence="6" id="KW-1185">Reference proteome</keyword>
<proteinExistence type="predicted"/>
<keyword evidence="3" id="KW-0804">Transcription</keyword>
<evidence type="ECO:0000256" key="3">
    <source>
        <dbReference type="ARBA" id="ARBA00023163"/>
    </source>
</evidence>
<dbReference type="RefSeq" id="WP_206213229.1">
    <property type="nucleotide sequence ID" value="NZ_VUNS01000019.1"/>
</dbReference>
<organism evidence="5 6">
    <name type="scientific">Victivallis lenta</name>
    <dbReference type="NCBI Taxonomy" id="2606640"/>
    <lineage>
        <taxon>Bacteria</taxon>
        <taxon>Pseudomonadati</taxon>
        <taxon>Lentisphaerota</taxon>
        <taxon>Lentisphaeria</taxon>
        <taxon>Victivallales</taxon>
        <taxon>Victivallaceae</taxon>
        <taxon>Victivallis</taxon>
    </lineage>
</organism>
<dbReference type="GO" id="GO:0003700">
    <property type="term" value="F:DNA-binding transcription factor activity"/>
    <property type="evidence" value="ECO:0007669"/>
    <property type="project" value="TreeGrafter"/>
</dbReference>
<accession>A0A844G765</accession>
<dbReference type="InterPro" id="IPR028082">
    <property type="entry name" value="Peripla_BP_I"/>
</dbReference>
<dbReference type="InterPro" id="IPR046335">
    <property type="entry name" value="LacI/GalR-like_sensor"/>
</dbReference>
<dbReference type="AlphaFoldDB" id="A0A844G765"/>
<keyword evidence="1" id="KW-0805">Transcription regulation</keyword>
<dbReference type="GO" id="GO:0000976">
    <property type="term" value="F:transcription cis-regulatory region binding"/>
    <property type="evidence" value="ECO:0007669"/>
    <property type="project" value="TreeGrafter"/>
</dbReference>
<protein>
    <submittedName>
        <fullName evidence="5">LacI family transcriptional regulator</fullName>
    </submittedName>
</protein>
<evidence type="ECO:0000259" key="4">
    <source>
        <dbReference type="Pfam" id="PF13377"/>
    </source>
</evidence>
<dbReference type="Gene3D" id="3.40.50.2300">
    <property type="match status" value="2"/>
</dbReference>
<gene>
    <name evidence="5" type="ORF">FYJ85_15325</name>
</gene>
<evidence type="ECO:0000313" key="6">
    <source>
        <dbReference type="Proteomes" id="UP000435649"/>
    </source>
</evidence>